<sequence>MRHNKSGRRLGRKPDHRQHMMRNMVTSFFEHEKITTTDTRAKELRKVVDKMITLGKRGDLHARRQALQVIRDRQVVGKLFEMIAPRYTERPGGYTRIIKLANRQGDNAPMAIIELVEEEFTPKTKKAAPAPVAEVAEEAPAVEEVEAAEESVAEEAVAEEAEVAEEATEEAAEEEKKED</sequence>
<dbReference type="NCBIfam" id="TIGR00059">
    <property type="entry name" value="L17"/>
    <property type="match status" value="1"/>
</dbReference>
<comment type="subunit">
    <text evidence="4">Part of the 50S ribosomal subunit. Contacts protein L32.</text>
</comment>
<dbReference type="InterPro" id="IPR000456">
    <property type="entry name" value="Ribosomal_bL17"/>
</dbReference>
<keyword evidence="2 4" id="KW-0689">Ribosomal protein</keyword>
<dbReference type="OrthoDB" id="9809073at2"/>
<dbReference type="FunFam" id="3.90.1030.10:FF:000001">
    <property type="entry name" value="50S ribosomal protein L17"/>
    <property type="match status" value="1"/>
</dbReference>
<dbReference type="InterPro" id="IPR047859">
    <property type="entry name" value="Ribosomal_bL17_CS"/>
</dbReference>
<dbReference type="Gene3D" id="3.90.1030.10">
    <property type="entry name" value="Ribosomal protein L17"/>
    <property type="match status" value="1"/>
</dbReference>
<evidence type="ECO:0000256" key="1">
    <source>
        <dbReference type="ARBA" id="ARBA00008777"/>
    </source>
</evidence>
<evidence type="ECO:0000256" key="6">
    <source>
        <dbReference type="SAM" id="MobiDB-lite"/>
    </source>
</evidence>
<accession>A0A1M6MU41</accession>
<dbReference type="PANTHER" id="PTHR14413:SF16">
    <property type="entry name" value="LARGE RIBOSOMAL SUBUNIT PROTEIN BL17M"/>
    <property type="match status" value="1"/>
</dbReference>
<dbReference type="GO" id="GO:0022625">
    <property type="term" value="C:cytosolic large ribosomal subunit"/>
    <property type="evidence" value="ECO:0007669"/>
    <property type="project" value="TreeGrafter"/>
</dbReference>
<keyword evidence="8" id="KW-1185">Reference proteome</keyword>
<dbReference type="GO" id="GO:0003735">
    <property type="term" value="F:structural constituent of ribosome"/>
    <property type="evidence" value="ECO:0007669"/>
    <property type="project" value="InterPro"/>
</dbReference>
<dbReference type="AlphaFoldDB" id="A0A1M6MU41"/>
<keyword evidence="3 4" id="KW-0687">Ribonucleoprotein</keyword>
<evidence type="ECO:0000256" key="2">
    <source>
        <dbReference type="ARBA" id="ARBA00022980"/>
    </source>
</evidence>
<dbReference type="EMBL" id="FQZT01000021">
    <property type="protein sequence ID" value="SHJ87028.1"/>
    <property type="molecule type" value="Genomic_DNA"/>
</dbReference>
<comment type="similarity">
    <text evidence="1 4 5">Belongs to the bacterial ribosomal protein bL17 family.</text>
</comment>
<feature type="region of interest" description="Disordered" evidence="6">
    <location>
        <begin position="146"/>
        <end position="179"/>
    </location>
</feature>
<protein>
    <recommendedName>
        <fullName evidence="4">Large ribosomal subunit protein bL17</fullName>
    </recommendedName>
</protein>
<organism evidence="7 8">
    <name type="scientific">Malonomonas rubra DSM 5091</name>
    <dbReference type="NCBI Taxonomy" id="1122189"/>
    <lineage>
        <taxon>Bacteria</taxon>
        <taxon>Pseudomonadati</taxon>
        <taxon>Thermodesulfobacteriota</taxon>
        <taxon>Desulfuromonadia</taxon>
        <taxon>Desulfuromonadales</taxon>
        <taxon>Geopsychrobacteraceae</taxon>
        <taxon>Malonomonas</taxon>
    </lineage>
</organism>
<evidence type="ECO:0000313" key="8">
    <source>
        <dbReference type="Proteomes" id="UP000184171"/>
    </source>
</evidence>
<dbReference type="Pfam" id="PF01196">
    <property type="entry name" value="Ribosomal_L17"/>
    <property type="match status" value="1"/>
</dbReference>
<dbReference type="RefSeq" id="WP_072909932.1">
    <property type="nucleotide sequence ID" value="NZ_FQZT01000021.1"/>
</dbReference>
<dbReference type="GO" id="GO:0006412">
    <property type="term" value="P:translation"/>
    <property type="evidence" value="ECO:0007669"/>
    <property type="project" value="UniProtKB-UniRule"/>
</dbReference>
<dbReference type="PANTHER" id="PTHR14413">
    <property type="entry name" value="RIBOSOMAL PROTEIN L17"/>
    <property type="match status" value="1"/>
</dbReference>
<reference evidence="7 8" key="1">
    <citation type="submission" date="2016-11" db="EMBL/GenBank/DDBJ databases">
        <authorList>
            <person name="Jaros S."/>
            <person name="Januszkiewicz K."/>
            <person name="Wedrychowicz H."/>
        </authorList>
    </citation>
    <scope>NUCLEOTIDE SEQUENCE [LARGE SCALE GENOMIC DNA]</scope>
    <source>
        <strain evidence="7 8">DSM 5091</strain>
    </source>
</reference>
<dbReference type="SUPFAM" id="SSF64263">
    <property type="entry name" value="Prokaryotic ribosomal protein L17"/>
    <property type="match status" value="1"/>
</dbReference>
<gene>
    <name evidence="4" type="primary">rplQ</name>
    <name evidence="7" type="ORF">SAMN02745165_03403</name>
</gene>
<evidence type="ECO:0000313" key="7">
    <source>
        <dbReference type="EMBL" id="SHJ87028.1"/>
    </source>
</evidence>
<dbReference type="PROSITE" id="PS01167">
    <property type="entry name" value="RIBOSOMAL_L17"/>
    <property type="match status" value="1"/>
</dbReference>
<dbReference type="InterPro" id="IPR036373">
    <property type="entry name" value="Ribosomal_bL17_sf"/>
</dbReference>
<evidence type="ECO:0000256" key="4">
    <source>
        <dbReference type="HAMAP-Rule" id="MF_01368"/>
    </source>
</evidence>
<feature type="compositionally biased region" description="Acidic residues" evidence="6">
    <location>
        <begin position="146"/>
        <end position="173"/>
    </location>
</feature>
<dbReference type="Proteomes" id="UP000184171">
    <property type="component" value="Unassembled WGS sequence"/>
</dbReference>
<proteinExistence type="inferred from homology"/>
<evidence type="ECO:0000256" key="3">
    <source>
        <dbReference type="ARBA" id="ARBA00023274"/>
    </source>
</evidence>
<name>A0A1M6MU41_MALRU</name>
<dbReference type="HAMAP" id="MF_01368">
    <property type="entry name" value="Ribosomal_bL17"/>
    <property type="match status" value="1"/>
</dbReference>
<dbReference type="STRING" id="1122189.SAMN02745165_03403"/>
<evidence type="ECO:0000256" key="5">
    <source>
        <dbReference type="RuleBase" id="RU000660"/>
    </source>
</evidence>